<dbReference type="InterPro" id="IPR003593">
    <property type="entry name" value="AAA+_ATPase"/>
</dbReference>
<keyword evidence="3" id="KW-0547">Nucleotide-binding</keyword>
<dbReference type="PANTHER" id="PTHR42734">
    <property type="entry name" value="METAL TRANSPORT SYSTEM ATP-BINDING PROTEIN TM_0124-RELATED"/>
    <property type="match status" value="1"/>
</dbReference>
<dbReference type="InterPro" id="IPR003439">
    <property type="entry name" value="ABC_transporter-like_ATP-bd"/>
</dbReference>
<evidence type="ECO:0000256" key="1">
    <source>
        <dbReference type="ARBA" id="ARBA00005417"/>
    </source>
</evidence>
<organism evidence="6">
    <name type="scientific">marine metagenome</name>
    <dbReference type="NCBI Taxonomy" id="408172"/>
    <lineage>
        <taxon>unclassified sequences</taxon>
        <taxon>metagenomes</taxon>
        <taxon>ecological metagenomes</taxon>
    </lineage>
</organism>
<keyword evidence="4" id="KW-0067">ATP-binding</keyword>
<dbReference type="CDD" id="cd03225">
    <property type="entry name" value="ABC_cobalt_CbiO_domain1"/>
    <property type="match status" value="1"/>
</dbReference>
<dbReference type="GO" id="GO:0016887">
    <property type="term" value="F:ATP hydrolysis activity"/>
    <property type="evidence" value="ECO:0007669"/>
    <property type="project" value="InterPro"/>
</dbReference>
<dbReference type="GO" id="GO:0016020">
    <property type="term" value="C:membrane"/>
    <property type="evidence" value="ECO:0007669"/>
    <property type="project" value="InterPro"/>
</dbReference>
<dbReference type="GO" id="GO:0055085">
    <property type="term" value="P:transmembrane transport"/>
    <property type="evidence" value="ECO:0007669"/>
    <property type="project" value="InterPro"/>
</dbReference>
<dbReference type="PANTHER" id="PTHR42734:SF5">
    <property type="entry name" value="IRON TRANSPORT SYSTEM ATP-BINDING PROTEIN HI_0361-RELATED"/>
    <property type="match status" value="1"/>
</dbReference>
<dbReference type="AlphaFoldDB" id="A0A381WWA9"/>
<dbReference type="EMBL" id="UINC01012931">
    <property type="protein sequence ID" value="SVA56187.1"/>
    <property type="molecule type" value="Genomic_DNA"/>
</dbReference>
<proteinExistence type="inferred from homology"/>
<dbReference type="InterPro" id="IPR027417">
    <property type="entry name" value="P-loop_NTPase"/>
</dbReference>
<dbReference type="PROSITE" id="PS00211">
    <property type="entry name" value="ABC_TRANSPORTER_1"/>
    <property type="match status" value="1"/>
</dbReference>
<evidence type="ECO:0000256" key="2">
    <source>
        <dbReference type="ARBA" id="ARBA00022448"/>
    </source>
</evidence>
<sequence>MTNPESPVIELSNLTIQRDETKILREVNWRVNRGEHWVVLGGNGSGKTTLLSALTGYFTPSKGEIDFLGERYGQVHLPTLRRKIGLVSSTVRQMMVDDEPALNSVITGKYAMIDLWGKPKPSDCEEARKVLRRIRCEHLADRPWGVLSQGERQRVLIGRALMAKPEVLLLDEPCAGLDPAARENFLQFIDELGQRRNAPTLVLVTHHVEEITPVYSHVLLLRDGLVLACGCKSKIMTTCLMAETFGNDVKLKKNSGRFRLEIQTKRGRVA</sequence>
<reference evidence="6" key="1">
    <citation type="submission" date="2018-05" db="EMBL/GenBank/DDBJ databases">
        <authorList>
            <person name="Lanie J.A."/>
            <person name="Ng W.-L."/>
            <person name="Kazmierczak K.M."/>
            <person name="Andrzejewski T.M."/>
            <person name="Davidsen T.M."/>
            <person name="Wayne K.J."/>
            <person name="Tettelin H."/>
            <person name="Glass J.I."/>
            <person name="Rusch D."/>
            <person name="Podicherti R."/>
            <person name="Tsui H.-C.T."/>
            <person name="Winkler M.E."/>
        </authorList>
    </citation>
    <scope>NUCLEOTIDE SEQUENCE</scope>
</reference>
<dbReference type="InterPro" id="IPR050153">
    <property type="entry name" value="Metal_Ion_Import_ABC"/>
</dbReference>
<name>A0A381WWA9_9ZZZZ</name>
<evidence type="ECO:0000256" key="4">
    <source>
        <dbReference type="ARBA" id="ARBA00022840"/>
    </source>
</evidence>
<accession>A0A381WWA9</accession>
<evidence type="ECO:0000256" key="3">
    <source>
        <dbReference type="ARBA" id="ARBA00022741"/>
    </source>
</evidence>
<evidence type="ECO:0000313" key="6">
    <source>
        <dbReference type="EMBL" id="SVA56187.1"/>
    </source>
</evidence>
<gene>
    <name evidence="6" type="ORF">METZ01_LOCUS109041</name>
</gene>
<dbReference type="Gene3D" id="3.40.50.300">
    <property type="entry name" value="P-loop containing nucleotide triphosphate hydrolases"/>
    <property type="match status" value="1"/>
</dbReference>
<dbReference type="Pfam" id="PF00005">
    <property type="entry name" value="ABC_tran"/>
    <property type="match status" value="1"/>
</dbReference>
<dbReference type="InterPro" id="IPR015856">
    <property type="entry name" value="ABC_transpr_CbiO/EcfA_su"/>
</dbReference>
<dbReference type="SUPFAM" id="SSF52540">
    <property type="entry name" value="P-loop containing nucleoside triphosphate hydrolases"/>
    <property type="match status" value="1"/>
</dbReference>
<protein>
    <recommendedName>
        <fullName evidence="5">ABC transporter domain-containing protein</fullName>
    </recommendedName>
</protein>
<keyword evidence="2" id="KW-0813">Transport</keyword>
<dbReference type="InterPro" id="IPR017871">
    <property type="entry name" value="ABC_transporter-like_CS"/>
</dbReference>
<evidence type="ECO:0000259" key="5">
    <source>
        <dbReference type="PROSITE" id="PS50893"/>
    </source>
</evidence>
<comment type="similarity">
    <text evidence="1">Belongs to the ABC transporter superfamily.</text>
</comment>
<dbReference type="PROSITE" id="PS50893">
    <property type="entry name" value="ABC_TRANSPORTER_2"/>
    <property type="match status" value="1"/>
</dbReference>
<feature type="domain" description="ABC transporter" evidence="5">
    <location>
        <begin position="9"/>
        <end position="248"/>
    </location>
</feature>
<dbReference type="GO" id="GO:0005524">
    <property type="term" value="F:ATP binding"/>
    <property type="evidence" value="ECO:0007669"/>
    <property type="project" value="UniProtKB-KW"/>
</dbReference>
<dbReference type="SMART" id="SM00382">
    <property type="entry name" value="AAA"/>
    <property type="match status" value="1"/>
</dbReference>